<dbReference type="InterPro" id="IPR003018">
    <property type="entry name" value="GAF"/>
</dbReference>
<evidence type="ECO:0000259" key="1">
    <source>
        <dbReference type="Pfam" id="PF01590"/>
    </source>
</evidence>
<accession>A0A937W6M7</accession>
<reference evidence="2" key="1">
    <citation type="submission" date="2019-03" db="EMBL/GenBank/DDBJ databases">
        <title>Lake Tanganyika Metagenome-Assembled Genomes (MAGs).</title>
        <authorList>
            <person name="Tran P."/>
        </authorList>
    </citation>
    <scope>NUCLEOTIDE SEQUENCE</scope>
    <source>
        <strain evidence="2">K_DeepCast_65m_m2_066</strain>
    </source>
</reference>
<dbReference type="InterPro" id="IPR029016">
    <property type="entry name" value="GAF-like_dom_sf"/>
</dbReference>
<sequence>MAEDLRDALEQERQMTVLREQQLREMEAMSAVSQAMSSLLDPHELLTLVMDKSKEVMRAEASSLLLLDKEAGVLRFHVARGTAGEALRSATVQLGHGIAGWVAQTGEPQLIPDAYQDPRFDSSYDKRSGFRTRSILTVPLRKCALTISRLSWTNCIIQVRTQTARRQVDCAHFLVANLQPLC</sequence>
<gene>
    <name evidence="2" type="ORF">FJZ47_20075</name>
</gene>
<feature type="non-terminal residue" evidence="2">
    <location>
        <position position="182"/>
    </location>
</feature>
<dbReference type="Pfam" id="PF01590">
    <property type="entry name" value="GAF"/>
    <property type="match status" value="1"/>
</dbReference>
<dbReference type="EMBL" id="VGLS01000778">
    <property type="protein sequence ID" value="MBM3226072.1"/>
    <property type="molecule type" value="Genomic_DNA"/>
</dbReference>
<dbReference type="Proteomes" id="UP000712673">
    <property type="component" value="Unassembled WGS sequence"/>
</dbReference>
<dbReference type="AlphaFoldDB" id="A0A937W6M7"/>
<evidence type="ECO:0000313" key="2">
    <source>
        <dbReference type="EMBL" id="MBM3226072.1"/>
    </source>
</evidence>
<name>A0A937W6M7_UNCTE</name>
<protein>
    <submittedName>
        <fullName evidence="2">GAF domain-containing protein</fullName>
    </submittedName>
</protein>
<dbReference type="Gene3D" id="3.30.450.40">
    <property type="match status" value="1"/>
</dbReference>
<comment type="caution">
    <text evidence="2">The sequence shown here is derived from an EMBL/GenBank/DDBJ whole genome shotgun (WGS) entry which is preliminary data.</text>
</comment>
<dbReference type="SUPFAM" id="SSF55781">
    <property type="entry name" value="GAF domain-like"/>
    <property type="match status" value="1"/>
</dbReference>
<evidence type="ECO:0000313" key="3">
    <source>
        <dbReference type="Proteomes" id="UP000712673"/>
    </source>
</evidence>
<proteinExistence type="predicted"/>
<organism evidence="2 3">
    <name type="scientific">Tectimicrobiota bacterium</name>
    <dbReference type="NCBI Taxonomy" id="2528274"/>
    <lineage>
        <taxon>Bacteria</taxon>
        <taxon>Pseudomonadati</taxon>
        <taxon>Nitrospinota/Tectimicrobiota group</taxon>
        <taxon>Candidatus Tectimicrobiota</taxon>
    </lineage>
</organism>
<feature type="domain" description="GAF" evidence="1">
    <location>
        <begin position="41"/>
        <end position="141"/>
    </location>
</feature>